<organism evidence="12 13">
    <name type="scientific">Angomonas deanei</name>
    <dbReference type="NCBI Taxonomy" id="59799"/>
    <lineage>
        <taxon>Eukaryota</taxon>
        <taxon>Discoba</taxon>
        <taxon>Euglenozoa</taxon>
        <taxon>Kinetoplastea</taxon>
        <taxon>Metakinetoplastina</taxon>
        <taxon>Trypanosomatida</taxon>
        <taxon>Trypanosomatidae</taxon>
        <taxon>Strigomonadinae</taxon>
        <taxon>Angomonas</taxon>
    </lineage>
</organism>
<accession>A0A7G2C5S6</accession>
<dbReference type="Proteomes" id="UP000515908">
    <property type="component" value="Chromosome 04"/>
</dbReference>
<evidence type="ECO:0000256" key="5">
    <source>
        <dbReference type="ARBA" id="ARBA00022801"/>
    </source>
</evidence>
<feature type="transmembrane region" description="Helical" evidence="10">
    <location>
        <begin position="693"/>
        <end position="718"/>
    </location>
</feature>
<gene>
    <name evidence="12" type="ORF">ADEAN_000255900</name>
</gene>
<evidence type="ECO:0000313" key="12">
    <source>
        <dbReference type="EMBL" id="CAD2215106.1"/>
    </source>
</evidence>
<feature type="transmembrane region" description="Helical" evidence="10">
    <location>
        <begin position="779"/>
        <end position="798"/>
    </location>
</feature>
<sequence length="1021" mass="116651">MNQPPSLQSHNNAHKKKSRAAGLIALIRYGAYLFFFLVLLSMAVSIPHIVSQYEKRQKDGSFEYLSQAVIKRRANGVLGEQPWAGYMVENTTAPHYPASEREEGRIYINRPRHVINTPFARLTQLHFRAVDSPVVRASKPFYYLSVDPSMLREGKTNTPKVKSITNVPTVSSKYTIHEARCDYTDITRVTKPDAPNHYRDDYFKPNENIATFKESIEDLREKGKRFFASHATNDGANSDPKDAVDYRVHYIFFIPGNAGALSQGYYFSCGILLQYRLLFQYNDYYYNMSSGRSLKNNDLRNKLMRVYIIEFDTQLNVHRGALIEQQSLYTMDAIHAVLMQEEPAYRADGFHESKFPVWLVGHSMGGITATTTYRLLTLNSNHDEDKESIHEKVKQIEVEGVLTYNSPHLQPPGFFDRPMVDLYKQNINGLEYIRQHPDKYRLPKVFSVTSGLYDLQIEAGSTIVNEEPIQEESKGGRKKMYYFYNLQDPGVCGLSLSHDDITRNYCSVAFGSEVLLAEILNVYKESLYPTSSRVKNYNNLDSANNKGGKRFYNNIAYIPWYMRICLLIWEERTAPVFVIVTLVYMVMEGLRPITKFLFSPDESSPARRRGFRLLSFVRSVGAFSTNTVALCFVLFYTTFFFQLARCAYLYRHRGGGNNWSSYYPWEYSTLLLQEAELDQHHHPVFRYELRDPLYRLALLTVATVAPFTGGTLLGRFLIYFMYSVAHAMCWLQVKLCHRSVRLTGPFRNVWSLFRRSITNADGNHSAVASAGTGGSRSSYSRLGCALFVLLVLLTWATFDYTQLFFSIRAPVWLLFSICCSSSVVRVEESVYVTEDEYWTSVTAKKKDDDTEKRTRAKSADAKGEVAQGGVLDGGRRHVATVIIEPVLVTLTFVFMIEIQQIFDFRNSYVIESPLLIDHHYYHIEMLVILLFIVQRCLLSTSTGWWSWACASRKGRDAAVRLGSSRTFLLLSGFSYITAVCGAAWALSSPVELGRVLESLLCAFPAHLCLLVLATGYIRYMV</sequence>
<dbReference type="GO" id="GO:0006505">
    <property type="term" value="P:GPI anchor metabolic process"/>
    <property type="evidence" value="ECO:0007669"/>
    <property type="project" value="TreeGrafter"/>
</dbReference>
<evidence type="ECO:0000256" key="2">
    <source>
        <dbReference type="ARBA" id="ARBA00006931"/>
    </source>
</evidence>
<feature type="transmembrane region" description="Helical" evidence="10">
    <location>
        <begin position="922"/>
        <end position="947"/>
    </location>
</feature>
<dbReference type="InterPro" id="IPR039529">
    <property type="entry name" value="PGAP1/BST1"/>
</dbReference>
<evidence type="ECO:0000259" key="11">
    <source>
        <dbReference type="Pfam" id="PF07819"/>
    </source>
</evidence>
<evidence type="ECO:0000256" key="9">
    <source>
        <dbReference type="ARBA" id="ARBA00023136"/>
    </source>
</evidence>
<keyword evidence="3" id="KW-0813">Transport</keyword>
<keyword evidence="4 10" id="KW-0812">Transmembrane</keyword>
<proteinExistence type="inferred from homology"/>
<evidence type="ECO:0000313" key="13">
    <source>
        <dbReference type="Proteomes" id="UP000515908"/>
    </source>
</evidence>
<name>A0A7G2C5S6_9TRYP</name>
<dbReference type="Pfam" id="PF07819">
    <property type="entry name" value="PGAP1"/>
    <property type="match status" value="1"/>
</dbReference>
<evidence type="ECO:0000256" key="6">
    <source>
        <dbReference type="ARBA" id="ARBA00022824"/>
    </source>
</evidence>
<dbReference type="PANTHER" id="PTHR15495:SF7">
    <property type="entry name" value="GPI INOSITOL-DEACYLASE"/>
    <property type="match status" value="1"/>
</dbReference>
<keyword evidence="5" id="KW-0378">Hydrolase</keyword>
<evidence type="ECO:0000256" key="3">
    <source>
        <dbReference type="ARBA" id="ARBA00022448"/>
    </source>
</evidence>
<dbReference type="VEuPathDB" id="TriTrypDB:ADEAN_000255900"/>
<feature type="transmembrane region" description="Helical" evidence="10">
    <location>
        <begin position="967"/>
        <end position="986"/>
    </location>
</feature>
<feature type="transmembrane region" description="Helical" evidence="10">
    <location>
        <begin position="20"/>
        <end position="46"/>
    </location>
</feature>
<feature type="transmembrane region" description="Helical" evidence="10">
    <location>
        <begin position="992"/>
        <end position="1017"/>
    </location>
</feature>
<dbReference type="GO" id="GO:0015031">
    <property type="term" value="P:protein transport"/>
    <property type="evidence" value="ECO:0007669"/>
    <property type="project" value="UniProtKB-KW"/>
</dbReference>
<evidence type="ECO:0000256" key="1">
    <source>
        <dbReference type="ARBA" id="ARBA00004477"/>
    </source>
</evidence>
<dbReference type="GO" id="GO:0006888">
    <property type="term" value="P:endoplasmic reticulum to Golgi vesicle-mediated transport"/>
    <property type="evidence" value="ECO:0007669"/>
    <property type="project" value="TreeGrafter"/>
</dbReference>
<keyword evidence="8 10" id="KW-1133">Transmembrane helix</keyword>
<evidence type="ECO:0000256" key="4">
    <source>
        <dbReference type="ARBA" id="ARBA00022692"/>
    </source>
</evidence>
<dbReference type="PANTHER" id="PTHR15495">
    <property type="entry name" value="NEGATIVE REGULATOR OF VESICLE FORMATION-RELATED"/>
    <property type="match status" value="1"/>
</dbReference>
<dbReference type="GO" id="GO:0050185">
    <property type="term" value="F:phosphatidylinositol deacylase activity"/>
    <property type="evidence" value="ECO:0007669"/>
    <property type="project" value="TreeGrafter"/>
</dbReference>
<dbReference type="GO" id="GO:0005789">
    <property type="term" value="C:endoplasmic reticulum membrane"/>
    <property type="evidence" value="ECO:0007669"/>
    <property type="project" value="UniProtKB-SubCell"/>
</dbReference>
<evidence type="ECO:0000256" key="8">
    <source>
        <dbReference type="ARBA" id="ARBA00022989"/>
    </source>
</evidence>
<evidence type="ECO:0000256" key="10">
    <source>
        <dbReference type="SAM" id="Phobius"/>
    </source>
</evidence>
<comment type="similarity">
    <text evidence="2">Belongs to the GPI inositol-deacylase family.</text>
</comment>
<feature type="transmembrane region" description="Helical" evidence="10">
    <location>
        <begin position="881"/>
        <end position="902"/>
    </location>
</feature>
<feature type="domain" description="GPI inositol-deacylase PGAP1-like alpha/beta" evidence="11">
    <location>
        <begin position="251"/>
        <end position="466"/>
    </location>
</feature>
<dbReference type="InterPro" id="IPR012908">
    <property type="entry name" value="PGAP1-ab_dom-like"/>
</dbReference>
<dbReference type="SUPFAM" id="SSF53474">
    <property type="entry name" value="alpha/beta-Hydrolases"/>
    <property type="match status" value="1"/>
</dbReference>
<keyword evidence="6" id="KW-0256">Endoplasmic reticulum</keyword>
<reference evidence="12 13" key="1">
    <citation type="submission" date="2020-08" db="EMBL/GenBank/DDBJ databases">
        <authorList>
            <person name="Newling K."/>
            <person name="Davey J."/>
            <person name="Forrester S."/>
        </authorList>
    </citation>
    <scope>NUCLEOTIDE SEQUENCE [LARGE SCALE GENOMIC DNA]</scope>
    <source>
        <strain evidence="13">Crithidia deanei Carvalho (ATCC PRA-265)</strain>
    </source>
</reference>
<keyword evidence="9 10" id="KW-0472">Membrane</keyword>
<protein>
    <submittedName>
        <fullName evidence="12">PGAP1-like protein, putative</fullName>
    </submittedName>
</protein>
<dbReference type="InterPro" id="IPR029058">
    <property type="entry name" value="AB_hydrolase_fold"/>
</dbReference>
<dbReference type="EMBL" id="LR877148">
    <property type="protein sequence ID" value="CAD2215106.1"/>
    <property type="molecule type" value="Genomic_DNA"/>
</dbReference>
<comment type="subcellular location">
    <subcellularLocation>
        <location evidence="1">Endoplasmic reticulum membrane</location>
        <topology evidence="1">Multi-pass membrane protein</topology>
    </subcellularLocation>
</comment>
<dbReference type="AlphaFoldDB" id="A0A7G2C5S6"/>
<evidence type="ECO:0000256" key="7">
    <source>
        <dbReference type="ARBA" id="ARBA00022927"/>
    </source>
</evidence>
<keyword evidence="13" id="KW-1185">Reference proteome</keyword>
<feature type="transmembrane region" description="Helical" evidence="10">
    <location>
        <begin position="619"/>
        <end position="641"/>
    </location>
</feature>
<keyword evidence="7" id="KW-0653">Protein transport</keyword>